<dbReference type="FunFam" id="1.10.730.10:FF:000010">
    <property type="entry name" value="methionine--tRNA ligase, cytoplasmic"/>
    <property type="match status" value="1"/>
</dbReference>
<dbReference type="NCBIfam" id="TIGR00398">
    <property type="entry name" value="metG"/>
    <property type="match status" value="1"/>
</dbReference>
<evidence type="ECO:0000256" key="4">
    <source>
        <dbReference type="ARBA" id="ARBA00018335"/>
    </source>
</evidence>
<evidence type="ECO:0000256" key="6">
    <source>
        <dbReference type="ARBA" id="ARBA00022598"/>
    </source>
</evidence>
<dbReference type="Pfam" id="PF14497">
    <property type="entry name" value="GST_C_3"/>
    <property type="match status" value="1"/>
</dbReference>
<dbReference type="PANTHER" id="PTHR45765:SF1">
    <property type="entry name" value="METHIONINE--TRNA LIGASE, CYTOPLASMIC"/>
    <property type="match status" value="1"/>
</dbReference>
<dbReference type="AlphaFoldDB" id="A0A0L0CCR9"/>
<dbReference type="InterPro" id="IPR015413">
    <property type="entry name" value="Methionyl/Leucyl_tRNA_Synth"/>
</dbReference>
<dbReference type="Gene3D" id="1.10.287.10">
    <property type="entry name" value="S15/NS1, RNA-binding"/>
    <property type="match status" value="3"/>
</dbReference>
<dbReference type="GO" id="GO:0004825">
    <property type="term" value="F:methionine-tRNA ligase activity"/>
    <property type="evidence" value="ECO:0007669"/>
    <property type="project" value="UniProtKB-EC"/>
</dbReference>
<keyword evidence="7 14" id="KW-0547">Nucleotide-binding</keyword>
<gene>
    <name evidence="17" type="ORF">FF38_02414</name>
</gene>
<dbReference type="SUPFAM" id="SSF52374">
    <property type="entry name" value="Nucleotidylyl transferase"/>
    <property type="match status" value="1"/>
</dbReference>
<keyword evidence="11 14" id="KW-0030">Aminoacyl-tRNA synthetase</keyword>
<dbReference type="InterPro" id="IPR000738">
    <property type="entry name" value="WHEP-TRS_dom"/>
</dbReference>
<feature type="non-terminal residue" evidence="17">
    <location>
        <position position="1"/>
    </location>
</feature>
<evidence type="ECO:0000256" key="12">
    <source>
        <dbReference type="ARBA" id="ARBA00030904"/>
    </source>
</evidence>
<dbReference type="InterPro" id="IPR009080">
    <property type="entry name" value="tRNAsynth_Ia_anticodon-bd"/>
</dbReference>
<evidence type="ECO:0000259" key="15">
    <source>
        <dbReference type="PROSITE" id="PS50405"/>
    </source>
</evidence>
<dbReference type="SUPFAM" id="SSF47323">
    <property type="entry name" value="Anticodon-binding domain of a subclass of class I aminoacyl-tRNA synthetases"/>
    <property type="match status" value="1"/>
</dbReference>
<evidence type="ECO:0000256" key="2">
    <source>
        <dbReference type="ARBA" id="ARBA00005594"/>
    </source>
</evidence>
<evidence type="ECO:0000256" key="10">
    <source>
        <dbReference type="ARBA" id="ARBA00022917"/>
    </source>
</evidence>
<dbReference type="PROSITE" id="PS50405">
    <property type="entry name" value="GST_CTER"/>
    <property type="match status" value="1"/>
</dbReference>
<evidence type="ECO:0000313" key="17">
    <source>
        <dbReference type="EMBL" id="KNC29254.1"/>
    </source>
</evidence>
<dbReference type="EC" id="6.1.1.10" evidence="3"/>
<dbReference type="InterPro" id="IPR033911">
    <property type="entry name" value="MetRS_core"/>
</dbReference>
<dbReference type="HAMAP" id="MF_00098">
    <property type="entry name" value="Met_tRNA_synth_type1"/>
    <property type="match status" value="1"/>
</dbReference>
<dbReference type="FunFam" id="2.20.28.20:FF:000001">
    <property type="entry name" value="Methionine--tRNA ligase"/>
    <property type="match status" value="1"/>
</dbReference>
<dbReference type="PROSITE" id="PS00178">
    <property type="entry name" value="AA_TRNA_LIGASE_I"/>
    <property type="match status" value="1"/>
</dbReference>
<evidence type="ECO:0000256" key="9">
    <source>
        <dbReference type="ARBA" id="ARBA00022884"/>
    </source>
</evidence>
<evidence type="ECO:0000256" key="5">
    <source>
        <dbReference type="ARBA" id="ARBA00022490"/>
    </source>
</evidence>
<proteinExistence type="inferred from homology"/>
<dbReference type="InterPro" id="IPR001412">
    <property type="entry name" value="aa-tRNA-synth_I_CS"/>
</dbReference>
<dbReference type="PROSITE" id="PS51185">
    <property type="entry name" value="WHEP_TRS_2"/>
    <property type="match status" value="3"/>
</dbReference>
<evidence type="ECO:0000256" key="7">
    <source>
        <dbReference type="ARBA" id="ARBA00022741"/>
    </source>
</evidence>
<keyword evidence="8 14" id="KW-0067">ATP-binding</keyword>
<feature type="domain" description="GST C-terminal" evidence="15">
    <location>
        <begin position="72"/>
        <end position="185"/>
    </location>
</feature>
<dbReference type="CDD" id="cd07957">
    <property type="entry name" value="Anticodon_Ia_Met"/>
    <property type="match status" value="1"/>
</dbReference>
<dbReference type="PANTHER" id="PTHR45765">
    <property type="entry name" value="METHIONINE--TRNA LIGASE"/>
    <property type="match status" value="1"/>
</dbReference>
<organism evidence="17 18">
    <name type="scientific">Lucilia cuprina</name>
    <name type="common">Green bottle fly</name>
    <name type="synonym">Australian sheep blowfly</name>
    <dbReference type="NCBI Taxonomy" id="7375"/>
    <lineage>
        <taxon>Eukaryota</taxon>
        <taxon>Metazoa</taxon>
        <taxon>Ecdysozoa</taxon>
        <taxon>Arthropoda</taxon>
        <taxon>Hexapoda</taxon>
        <taxon>Insecta</taxon>
        <taxon>Pterygota</taxon>
        <taxon>Neoptera</taxon>
        <taxon>Endopterygota</taxon>
        <taxon>Diptera</taxon>
        <taxon>Brachycera</taxon>
        <taxon>Muscomorpha</taxon>
        <taxon>Oestroidea</taxon>
        <taxon>Calliphoridae</taxon>
        <taxon>Luciliinae</taxon>
        <taxon>Lucilia</taxon>
    </lineage>
</organism>
<evidence type="ECO:0000256" key="3">
    <source>
        <dbReference type="ARBA" id="ARBA00012838"/>
    </source>
</evidence>
<dbReference type="Gene3D" id="3.40.50.620">
    <property type="entry name" value="HUPs"/>
    <property type="match status" value="1"/>
</dbReference>
<dbReference type="STRING" id="7375.A0A0L0CCR9"/>
<dbReference type="GO" id="GO:0017101">
    <property type="term" value="C:aminoacyl-tRNA synthetase multienzyme complex"/>
    <property type="evidence" value="ECO:0007669"/>
    <property type="project" value="TreeGrafter"/>
</dbReference>
<dbReference type="Pfam" id="PF19303">
    <property type="entry name" value="Anticodon_3"/>
    <property type="match status" value="1"/>
</dbReference>
<dbReference type="InterPro" id="IPR014729">
    <property type="entry name" value="Rossmann-like_a/b/a_fold"/>
</dbReference>
<dbReference type="Proteomes" id="UP000037069">
    <property type="component" value="Unassembled WGS sequence"/>
</dbReference>
<comment type="similarity">
    <text evidence="2 14">Belongs to the class-I aminoacyl-tRNA synthetase family.</text>
</comment>
<dbReference type="EMBL" id="JRES01000678">
    <property type="protein sequence ID" value="KNC29254.1"/>
    <property type="molecule type" value="Genomic_DNA"/>
</dbReference>
<dbReference type="InterPro" id="IPR041598">
    <property type="entry name" value="MARS_N"/>
</dbReference>
<dbReference type="Pfam" id="PF00458">
    <property type="entry name" value="WHEP-TRS"/>
    <property type="match status" value="3"/>
</dbReference>
<dbReference type="GO" id="GO:0005829">
    <property type="term" value="C:cytosol"/>
    <property type="evidence" value="ECO:0007669"/>
    <property type="project" value="TreeGrafter"/>
</dbReference>
<dbReference type="PRINTS" id="PR01041">
    <property type="entry name" value="TRNASYNTHMET"/>
</dbReference>
<dbReference type="GO" id="GO:0003723">
    <property type="term" value="F:RNA binding"/>
    <property type="evidence" value="ECO:0007669"/>
    <property type="project" value="UniProtKB-KW"/>
</dbReference>
<dbReference type="OMA" id="FELHNAI"/>
<dbReference type="InterPro" id="IPR004046">
    <property type="entry name" value="GST_C"/>
</dbReference>
<feature type="domain" description="WHEP-TRS" evidence="16">
    <location>
        <begin position="833"/>
        <end position="889"/>
    </location>
</feature>
<keyword evidence="9" id="KW-0694">RNA-binding</keyword>
<evidence type="ECO:0000256" key="13">
    <source>
        <dbReference type="ARBA" id="ARBA00047364"/>
    </source>
</evidence>
<dbReference type="InterPro" id="IPR041872">
    <property type="entry name" value="Anticodon_Met"/>
</dbReference>
<reference evidence="17 18" key="1">
    <citation type="journal article" date="2015" name="Nat. Commun.">
        <title>Lucilia cuprina genome unlocks parasitic fly biology to underpin future interventions.</title>
        <authorList>
            <person name="Anstead C.A."/>
            <person name="Korhonen P.K."/>
            <person name="Young N.D."/>
            <person name="Hall R.S."/>
            <person name="Jex A.R."/>
            <person name="Murali S.C."/>
            <person name="Hughes D.S."/>
            <person name="Lee S.F."/>
            <person name="Perry T."/>
            <person name="Stroehlein A.J."/>
            <person name="Ansell B.R."/>
            <person name="Breugelmans B."/>
            <person name="Hofmann A."/>
            <person name="Qu J."/>
            <person name="Dugan S."/>
            <person name="Lee S.L."/>
            <person name="Chao H."/>
            <person name="Dinh H."/>
            <person name="Han Y."/>
            <person name="Doddapaneni H.V."/>
            <person name="Worley K.C."/>
            <person name="Muzny D.M."/>
            <person name="Ioannidis P."/>
            <person name="Waterhouse R.M."/>
            <person name="Zdobnov E.M."/>
            <person name="James P.J."/>
            <person name="Bagnall N.H."/>
            <person name="Kotze A.C."/>
            <person name="Gibbs R.A."/>
            <person name="Richards S."/>
            <person name="Batterham P."/>
            <person name="Gasser R.B."/>
        </authorList>
    </citation>
    <scope>NUCLEOTIDE SEQUENCE [LARGE SCALE GENOMIC DNA]</scope>
    <source>
        <strain evidence="17 18">LS</strain>
        <tissue evidence="17">Full body</tissue>
    </source>
</reference>
<comment type="subcellular location">
    <subcellularLocation>
        <location evidence="1">Cytoplasm</location>
    </subcellularLocation>
</comment>
<feature type="domain" description="WHEP-TRS" evidence="16">
    <location>
        <begin position="895"/>
        <end position="951"/>
    </location>
</feature>
<dbReference type="InterPro" id="IPR036282">
    <property type="entry name" value="Glutathione-S-Trfase_C_sf"/>
</dbReference>
<dbReference type="OrthoDB" id="5844513at2759"/>
<dbReference type="Pfam" id="PF18485">
    <property type="entry name" value="GST_N_5"/>
    <property type="match status" value="1"/>
</dbReference>
<dbReference type="InterPro" id="IPR009068">
    <property type="entry name" value="uS15_NS1_RNA-bd_sf"/>
</dbReference>
<dbReference type="Gene3D" id="2.20.28.20">
    <property type="entry name" value="Methionyl-tRNA synthetase, Zn-domain"/>
    <property type="match status" value="1"/>
</dbReference>
<evidence type="ECO:0000256" key="11">
    <source>
        <dbReference type="ARBA" id="ARBA00023146"/>
    </source>
</evidence>
<dbReference type="FunFam" id="1.10.287.10:FF:000014">
    <property type="entry name" value="Methionyl-tRNA synthetase"/>
    <property type="match status" value="3"/>
</dbReference>
<dbReference type="InterPro" id="IPR014758">
    <property type="entry name" value="Met-tRNA_synth"/>
</dbReference>
<dbReference type="InterPro" id="IPR023458">
    <property type="entry name" value="Met-tRNA_ligase_1"/>
</dbReference>
<dbReference type="SUPFAM" id="SSF47060">
    <property type="entry name" value="S15/NS1 RNA-binding domain"/>
    <property type="match status" value="3"/>
</dbReference>
<dbReference type="GO" id="GO:0006431">
    <property type="term" value="P:methionyl-tRNA aminoacylation"/>
    <property type="evidence" value="ECO:0007669"/>
    <property type="project" value="InterPro"/>
</dbReference>
<comment type="caution">
    <text evidence="17">The sequence shown here is derived from an EMBL/GenBank/DDBJ whole genome shotgun (WGS) entry which is preliminary data.</text>
</comment>
<dbReference type="InterPro" id="IPR010987">
    <property type="entry name" value="Glutathione-S-Trfase_C-like"/>
</dbReference>
<dbReference type="Gene3D" id="3.40.30.10">
    <property type="entry name" value="Glutaredoxin"/>
    <property type="match status" value="1"/>
</dbReference>
<evidence type="ECO:0000259" key="16">
    <source>
        <dbReference type="PROSITE" id="PS51185"/>
    </source>
</evidence>
<name>A0A0L0CCR9_LUCCU</name>
<sequence>DQHKAKMKIYTNEGNPLGLKLQILAKFAKREVSVEKVNLNDIKSKDLLVLPTLELENGLRLFSTDAVAKYLFPNEGQLRDEWLEWSSTLLAPALVHHMGHGHRANPNALPVLNALVKKLEDNLSKTPFLAGDKLTAADLSVWSLLAPDGTLKGAQQIEHLLVWYRKISAMPEIKSVLQTQPLKDLTFNALQNSNLYGGLYHVPLKMPASLSEAGNLLADTGSTLADTITDEELNLASTNFVYVPMAERKEPRTVLPKAGERNVLVTSALPYVNNVPHLGNIIGCVLSADIFARYSRAAGYNTLYISGTDEYGTATENKALAENLTPREICDKYFELHNAIYRWFGIGFDYFGRTTTQEQTEIVQEAFKDVYDNGYILTESVEQLLCQKCDRFLADRFVEGTCPHPGCGYEDARGDQCDKCGKLVNATDLIRPRCKVCNTAPVVRSSDQLFLDLPKIENKLREWVDHSENGWTNNARVITRAWLREGLKPRCITRDLKWGIPVPHKGFENKVFYVWFDAPFGYVSMTKRYSKEFKQWWQPEKGVDVELFQFMAKDNVPFHSVVWPSALLAINKGNTLVSHIMATEYLNYEDGKFSKSRGIGVFGNDAQDTGIPADVWRFYLASARPEGQDSSFSWNDLAARNNSELLNNLGNFVNRALVFCEKNFNGVVPAMNLTNDEHVLLALINRELRGYVNSLEKARLRDGIRHMLSISRHGNGYMQAQQPWVLLKGNDQQKSRAATIIGLCCNIACLLANLIFPYMPTTARTMFEQLNAKQSQLNVEKPFTSILLPSGHKIGKPAPLFAKLEQSFIDEMKKKYAGPQVLGSSDAQTSSANIADLEKAIQEQGDKVRQLKASTKDKAVWQPEVNKLLDLKKQLTEAQSKQSAETKQNGAAPKSVKDLEAAIQAQGDKVRQLKASTKDKAVWQPEVNKLLDLKKQLAEAQASITSAATTTTSSPASVDPKKVKEVEEKIAKQAEKVRTLKASADASVWKPEVEILLALKKELTTLTGAPEPNAQGKNKKKK</sequence>
<dbReference type="SUPFAM" id="SSF47616">
    <property type="entry name" value="GST C-terminal domain-like"/>
    <property type="match status" value="1"/>
</dbReference>
<dbReference type="SMART" id="SM00991">
    <property type="entry name" value="WHEP-TRS"/>
    <property type="match status" value="3"/>
</dbReference>
<dbReference type="Gene3D" id="1.20.1050.10">
    <property type="match status" value="1"/>
</dbReference>
<dbReference type="CDD" id="cd00939">
    <property type="entry name" value="MetRS_RNA"/>
    <property type="match status" value="3"/>
</dbReference>
<keyword evidence="6 14" id="KW-0436">Ligase</keyword>
<dbReference type="InterPro" id="IPR029038">
    <property type="entry name" value="MetRS_Zn"/>
</dbReference>
<dbReference type="NCBIfam" id="NF001100">
    <property type="entry name" value="PRK00133.1"/>
    <property type="match status" value="1"/>
</dbReference>
<feature type="domain" description="WHEP-TRS" evidence="16">
    <location>
        <begin position="962"/>
        <end position="1017"/>
    </location>
</feature>
<protein>
    <recommendedName>
        <fullName evidence="4">Methionine--tRNA ligase, cytoplasmic</fullName>
        <ecNumber evidence="3">6.1.1.10</ecNumber>
    </recommendedName>
    <alternativeName>
        <fullName evidence="12">Methionyl-tRNA synthetase</fullName>
    </alternativeName>
</protein>
<keyword evidence="5" id="KW-0963">Cytoplasm</keyword>
<dbReference type="Pfam" id="PF09334">
    <property type="entry name" value="tRNA-synt_1g"/>
    <property type="match status" value="1"/>
</dbReference>
<keyword evidence="18" id="KW-1185">Reference proteome</keyword>
<evidence type="ECO:0000256" key="14">
    <source>
        <dbReference type="RuleBase" id="RU363039"/>
    </source>
</evidence>
<dbReference type="Gene3D" id="1.10.730.10">
    <property type="entry name" value="Isoleucyl-tRNA Synthetase, Domain 1"/>
    <property type="match status" value="1"/>
</dbReference>
<dbReference type="GO" id="GO:0005524">
    <property type="term" value="F:ATP binding"/>
    <property type="evidence" value="ECO:0007669"/>
    <property type="project" value="UniProtKB-KW"/>
</dbReference>
<comment type="catalytic activity">
    <reaction evidence="13">
        <text>tRNA(Met) + L-methionine + ATP = L-methionyl-tRNA(Met) + AMP + diphosphate</text>
        <dbReference type="Rhea" id="RHEA:13481"/>
        <dbReference type="Rhea" id="RHEA-COMP:9667"/>
        <dbReference type="Rhea" id="RHEA-COMP:9698"/>
        <dbReference type="ChEBI" id="CHEBI:30616"/>
        <dbReference type="ChEBI" id="CHEBI:33019"/>
        <dbReference type="ChEBI" id="CHEBI:57844"/>
        <dbReference type="ChEBI" id="CHEBI:78442"/>
        <dbReference type="ChEBI" id="CHEBI:78530"/>
        <dbReference type="ChEBI" id="CHEBI:456215"/>
        <dbReference type="EC" id="6.1.1.10"/>
    </reaction>
</comment>
<accession>A0A0L0CCR9</accession>
<evidence type="ECO:0000256" key="1">
    <source>
        <dbReference type="ARBA" id="ARBA00004496"/>
    </source>
</evidence>
<evidence type="ECO:0000313" key="18">
    <source>
        <dbReference type="Proteomes" id="UP000037069"/>
    </source>
</evidence>
<dbReference type="SUPFAM" id="SSF57770">
    <property type="entry name" value="Methionyl-tRNA synthetase (MetRS), Zn-domain"/>
    <property type="match status" value="1"/>
</dbReference>
<dbReference type="CDD" id="cd00814">
    <property type="entry name" value="MetRS_core"/>
    <property type="match status" value="1"/>
</dbReference>
<evidence type="ECO:0000256" key="8">
    <source>
        <dbReference type="ARBA" id="ARBA00022840"/>
    </source>
</evidence>
<keyword evidence="10 14" id="KW-0648">Protein biosynthesis</keyword>